<proteinExistence type="predicted"/>
<evidence type="ECO:0000259" key="1">
    <source>
        <dbReference type="Pfam" id="PF01471"/>
    </source>
</evidence>
<dbReference type="Pfam" id="PF01471">
    <property type="entry name" value="PG_binding_1"/>
    <property type="match status" value="1"/>
</dbReference>
<reference evidence="2" key="1">
    <citation type="journal article" date="2020" name="mSystems">
        <title>Genome- and Community-Level Interaction Insights into Carbon Utilization and Element Cycling Functions of Hydrothermarchaeota in Hydrothermal Sediment.</title>
        <authorList>
            <person name="Zhou Z."/>
            <person name="Liu Y."/>
            <person name="Xu W."/>
            <person name="Pan J."/>
            <person name="Luo Z.H."/>
            <person name="Li M."/>
        </authorList>
    </citation>
    <scope>NUCLEOTIDE SEQUENCE [LARGE SCALE GENOMIC DNA]</scope>
    <source>
        <strain evidence="2">SpSt-1220</strain>
    </source>
</reference>
<dbReference type="InterPro" id="IPR036365">
    <property type="entry name" value="PGBD-like_sf"/>
</dbReference>
<name>A0A831LRY7_9BACT</name>
<protein>
    <submittedName>
        <fullName evidence="2">Peptidoglycan-binding protein</fullName>
    </submittedName>
</protein>
<sequence>MMAVYCRGSRGAEVRRIQEELAKYGLYSGPLDGIYGGGTESAVARFQRRSDLLVDGKVGEQTWGALFGDEPVAEPEIVRKGLDYRCLALTGAFETSRPVPDCFSGVTGDFDGQGLSFGVLQWNLGQGSLQPLFKEMAHSHPSLLEEVCHEHYPELKAVFTSSPEEQMSWVRSVQDPVRHRIEEPWYGLLKTLGRQQEFQQIQVKHAQGLYRSAMELCREYGLWSQRAVALMFDIKVQNGSIRSLTKVQIERDFERLPSTLSPQELEVARMEIVANRRAEAASSRWVEDVRRRKLTIARGEGIVHGHNYFLWEQYGLGLEPFA</sequence>
<organism evidence="2">
    <name type="scientific">Geoalkalibacter subterraneus</name>
    <dbReference type="NCBI Taxonomy" id="483547"/>
    <lineage>
        <taxon>Bacteria</taxon>
        <taxon>Pseudomonadati</taxon>
        <taxon>Thermodesulfobacteriota</taxon>
        <taxon>Desulfuromonadia</taxon>
        <taxon>Desulfuromonadales</taxon>
        <taxon>Geoalkalibacteraceae</taxon>
        <taxon>Geoalkalibacter</taxon>
    </lineage>
</organism>
<dbReference type="AlphaFoldDB" id="A0A831LRY7"/>
<accession>A0A831LRY7</accession>
<dbReference type="Proteomes" id="UP000886162">
    <property type="component" value="Unassembled WGS sequence"/>
</dbReference>
<dbReference type="Gene3D" id="1.10.101.10">
    <property type="entry name" value="PGBD-like superfamily/PGBD"/>
    <property type="match status" value="1"/>
</dbReference>
<feature type="domain" description="Peptidoglycan binding-like" evidence="1">
    <location>
        <begin position="10"/>
        <end position="66"/>
    </location>
</feature>
<dbReference type="SUPFAM" id="SSF47090">
    <property type="entry name" value="PGBD-like"/>
    <property type="match status" value="1"/>
</dbReference>
<dbReference type="InterPro" id="IPR036366">
    <property type="entry name" value="PGBDSf"/>
</dbReference>
<evidence type="ECO:0000313" key="2">
    <source>
        <dbReference type="EMBL" id="HDR46740.1"/>
    </source>
</evidence>
<gene>
    <name evidence="2" type="ORF">ENN94_03465</name>
</gene>
<dbReference type="InterPro" id="IPR002477">
    <property type="entry name" value="Peptidoglycan-bd-like"/>
</dbReference>
<dbReference type="EMBL" id="DSDO01000239">
    <property type="protein sequence ID" value="HDR46740.1"/>
    <property type="molecule type" value="Genomic_DNA"/>
</dbReference>
<comment type="caution">
    <text evidence="2">The sequence shown here is derived from an EMBL/GenBank/DDBJ whole genome shotgun (WGS) entry which is preliminary data.</text>
</comment>